<keyword evidence="2" id="KW-1185">Reference proteome</keyword>
<evidence type="ECO:0000313" key="1">
    <source>
        <dbReference type="EMBL" id="TGY66394.1"/>
    </source>
</evidence>
<sequence length="436" mass="47071">MKKILFWLNRQSPARLLSMGFAAVILIGALVLMLPFSHKAGTPVRFIDALFVSTSAVCVTGLTTVPVGDTFTPIGYTVIAILIQIGGLGVATVGVLFTLLIGRKIGLKTRQLVVEAMNFSGYGGLIQTVKFFLKLTFIVEAVGAVLSTLVFLPDYNVPTAIGYGMFHSVSAFNNAGFDILGGFDSLLNYADNVPMNLITTALVIIGGFGFLAIFDLIQNRFVWKPLRLNTKVVTVMTVTLLVGGTILLKLTSGQTWLEAWFQSVIARTAGFNTYPLANFSQAAILIFCILMFIGASPGSTGGGIKTTTFFMVAFKAISSTVQNNRDEIFHRKIPRLIFQKALTVMFFGLAVVFVGTFLLLVFEPDVRLYEALVEVTSAFATVGSTVGITPHLCTASKITLILCMFIGRLGPVTIATLWVLKGFNEASYTEEGVMIG</sequence>
<protein>
    <submittedName>
        <fullName evidence="1">H(+)-transporting ATPase</fullName>
    </submittedName>
</protein>
<gene>
    <name evidence="1" type="ORF">E5336_04870</name>
</gene>
<reference evidence="1" key="1">
    <citation type="submission" date="2019-04" db="EMBL/GenBank/DDBJ databases">
        <title>Microbes associate with the intestines of laboratory mice.</title>
        <authorList>
            <person name="Navarre W."/>
            <person name="Wong E."/>
            <person name="Huang K."/>
            <person name="Tropini C."/>
            <person name="Ng K."/>
            <person name="Yu B."/>
        </authorList>
    </citation>
    <scope>NUCLEOTIDE SEQUENCE</scope>
    <source>
        <strain evidence="1">NM09_H32</strain>
    </source>
</reference>
<name>A0AC61R9I4_9FIRM</name>
<dbReference type="EMBL" id="SRYG01000007">
    <property type="protein sequence ID" value="TGY66394.1"/>
    <property type="molecule type" value="Genomic_DNA"/>
</dbReference>
<accession>A0AC61R9I4</accession>
<evidence type="ECO:0000313" key="2">
    <source>
        <dbReference type="Proteomes" id="UP000308836"/>
    </source>
</evidence>
<organism evidence="1 2">
    <name type="scientific">Dubosiella muris</name>
    <dbReference type="NCBI Taxonomy" id="3038133"/>
    <lineage>
        <taxon>Bacteria</taxon>
        <taxon>Bacillati</taxon>
        <taxon>Bacillota</taxon>
        <taxon>Erysipelotrichia</taxon>
        <taxon>Erysipelotrichales</taxon>
        <taxon>Erysipelotrichaceae</taxon>
        <taxon>Dubosiella</taxon>
    </lineage>
</organism>
<comment type="caution">
    <text evidence="1">The sequence shown here is derived from an EMBL/GenBank/DDBJ whole genome shotgun (WGS) entry which is preliminary data.</text>
</comment>
<proteinExistence type="predicted"/>
<dbReference type="Proteomes" id="UP000308836">
    <property type="component" value="Unassembled WGS sequence"/>
</dbReference>